<sequence length="121" mass="13231">GTDPYIVGSSSKRLISDTGEGFPAWGDRISTALTQGNWNSTFSHILLTHWHGHHTGGVPALLTRYPALSSTIHTHTPNKTQQPITHNQAFAAEGATLRAVHAPGYMQNHSCFLCWKKKTPC</sequence>
<evidence type="ECO:0000313" key="1">
    <source>
        <dbReference type="EMBL" id="KAH6640305.1"/>
    </source>
</evidence>
<dbReference type="EMBL" id="JAGIZQ010000002">
    <property type="protein sequence ID" value="KAH6640305.1"/>
    <property type="molecule type" value="Genomic_DNA"/>
</dbReference>
<gene>
    <name evidence="1" type="ORF">F5144DRAFT_481632</name>
</gene>
<keyword evidence="2" id="KW-1185">Reference proteome</keyword>
<dbReference type="Proteomes" id="UP000724584">
    <property type="component" value="Unassembled WGS sequence"/>
</dbReference>
<evidence type="ECO:0000313" key="2">
    <source>
        <dbReference type="Proteomes" id="UP000724584"/>
    </source>
</evidence>
<comment type="caution">
    <text evidence="1">The sequence shown here is derived from an EMBL/GenBank/DDBJ whole genome shotgun (WGS) entry which is preliminary data.</text>
</comment>
<accession>A0ACB7PGY8</accession>
<proteinExistence type="predicted"/>
<feature type="non-terminal residue" evidence="1">
    <location>
        <position position="1"/>
    </location>
</feature>
<name>A0ACB7PGY8_9PEZI</name>
<protein>
    <submittedName>
        <fullName evidence="1">Beta-lactamase-like protein</fullName>
    </submittedName>
</protein>
<organism evidence="1 2">
    <name type="scientific">Chaetomium tenue</name>
    <dbReference type="NCBI Taxonomy" id="1854479"/>
    <lineage>
        <taxon>Eukaryota</taxon>
        <taxon>Fungi</taxon>
        <taxon>Dikarya</taxon>
        <taxon>Ascomycota</taxon>
        <taxon>Pezizomycotina</taxon>
        <taxon>Sordariomycetes</taxon>
        <taxon>Sordariomycetidae</taxon>
        <taxon>Sordariales</taxon>
        <taxon>Chaetomiaceae</taxon>
        <taxon>Chaetomium</taxon>
    </lineage>
</organism>
<reference evidence="1 2" key="1">
    <citation type="journal article" date="2021" name="Nat. Commun.">
        <title>Genetic determinants of endophytism in the Arabidopsis root mycobiome.</title>
        <authorList>
            <person name="Mesny F."/>
            <person name="Miyauchi S."/>
            <person name="Thiergart T."/>
            <person name="Pickel B."/>
            <person name="Atanasova L."/>
            <person name="Karlsson M."/>
            <person name="Huettel B."/>
            <person name="Barry K.W."/>
            <person name="Haridas S."/>
            <person name="Chen C."/>
            <person name="Bauer D."/>
            <person name="Andreopoulos W."/>
            <person name="Pangilinan J."/>
            <person name="LaButti K."/>
            <person name="Riley R."/>
            <person name="Lipzen A."/>
            <person name="Clum A."/>
            <person name="Drula E."/>
            <person name="Henrissat B."/>
            <person name="Kohler A."/>
            <person name="Grigoriev I.V."/>
            <person name="Martin F.M."/>
            <person name="Hacquard S."/>
        </authorList>
    </citation>
    <scope>NUCLEOTIDE SEQUENCE [LARGE SCALE GENOMIC DNA]</scope>
    <source>
        <strain evidence="1 2">MPI-SDFR-AT-0079</strain>
    </source>
</reference>